<proteinExistence type="inferred from homology"/>
<dbReference type="PROSITE" id="PS51353">
    <property type="entry name" value="ARSC"/>
    <property type="match status" value="1"/>
</dbReference>
<dbReference type="PANTHER" id="PTHR30041:SF5">
    <property type="entry name" value="ARSENATE REDUCTASE-RELATED"/>
    <property type="match status" value="1"/>
</dbReference>
<evidence type="ECO:0000256" key="7">
    <source>
        <dbReference type="RuleBase" id="RU362029"/>
    </source>
</evidence>
<organism evidence="8 9">
    <name type="scientific">Aminobacter niigataensis</name>
    <dbReference type="NCBI Taxonomy" id="83265"/>
    <lineage>
        <taxon>Bacteria</taxon>
        <taxon>Pseudomonadati</taxon>
        <taxon>Pseudomonadota</taxon>
        <taxon>Alphaproteobacteria</taxon>
        <taxon>Hyphomicrobiales</taxon>
        <taxon>Phyllobacteriaceae</taxon>
        <taxon>Aminobacter</taxon>
    </lineage>
</organism>
<evidence type="ECO:0000256" key="2">
    <source>
        <dbReference type="ARBA" id="ARBA00022849"/>
    </source>
</evidence>
<dbReference type="Pfam" id="PF03960">
    <property type="entry name" value="ArsC"/>
    <property type="match status" value="1"/>
</dbReference>
<dbReference type="EMBL" id="JACHOT010000004">
    <property type="protein sequence ID" value="MBB4651386.1"/>
    <property type="molecule type" value="Genomic_DNA"/>
</dbReference>
<evidence type="ECO:0000256" key="5">
    <source>
        <dbReference type="ARBA" id="ARBA00039879"/>
    </source>
</evidence>
<sequence>MTITIYHNPACGTSRNTLALIRASGEEPVVIEYLKDPPSRDRLVELLGAMKMPPRDLLRQKGTPYGELGLSDPKWTDDQILDFMLAHPILINRPIVETPRGTRLCRPSEAVLDLLDNPVASYTKEDGEVVSYDRKLL</sequence>
<evidence type="ECO:0000256" key="6">
    <source>
        <dbReference type="PROSITE-ProRule" id="PRU01282"/>
    </source>
</evidence>
<evidence type="ECO:0000256" key="1">
    <source>
        <dbReference type="ARBA" id="ARBA00007198"/>
    </source>
</evidence>
<evidence type="ECO:0000256" key="3">
    <source>
        <dbReference type="ARBA" id="ARBA00023002"/>
    </source>
</evidence>
<name>A0ABR6L3K3_9HYPH</name>
<dbReference type="Proteomes" id="UP000539538">
    <property type="component" value="Unassembled WGS sequence"/>
</dbReference>
<dbReference type="CDD" id="cd03034">
    <property type="entry name" value="ArsC_ArsC"/>
    <property type="match status" value="1"/>
</dbReference>
<evidence type="ECO:0000256" key="4">
    <source>
        <dbReference type="ARBA" id="ARBA00038969"/>
    </source>
</evidence>
<dbReference type="EC" id="1.20.4.1" evidence="4 7"/>
<reference evidence="8 9" key="1">
    <citation type="submission" date="2020-08" db="EMBL/GenBank/DDBJ databases">
        <title>Genomic Encyclopedia of Type Strains, Phase IV (KMG-IV): sequencing the most valuable type-strain genomes for metagenomic binning, comparative biology and taxonomic classification.</title>
        <authorList>
            <person name="Goeker M."/>
        </authorList>
    </citation>
    <scope>NUCLEOTIDE SEQUENCE [LARGE SCALE GENOMIC DNA]</scope>
    <source>
        <strain evidence="8 9">DSM 7050</strain>
    </source>
</reference>
<accession>A0ABR6L3K3</accession>
<dbReference type="InterPro" id="IPR006660">
    <property type="entry name" value="Arsenate_reductase-like"/>
</dbReference>
<dbReference type="SUPFAM" id="SSF52833">
    <property type="entry name" value="Thioredoxin-like"/>
    <property type="match status" value="1"/>
</dbReference>
<dbReference type="RefSeq" id="WP_183263241.1">
    <property type="nucleotide sequence ID" value="NZ_BAAAVZ010000001.1"/>
</dbReference>
<keyword evidence="9" id="KW-1185">Reference proteome</keyword>
<dbReference type="PANTHER" id="PTHR30041">
    <property type="entry name" value="ARSENATE REDUCTASE"/>
    <property type="match status" value="1"/>
</dbReference>
<dbReference type="NCBIfam" id="TIGR00014">
    <property type="entry name" value="arsC"/>
    <property type="match status" value="1"/>
</dbReference>
<dbReference type="InterPro" id="IPR036249">
    <property type="entry name" value="Thioredoxin-like_sf"/>
</dbReference>
<evidence type="ECO:0000313" key="9">
    <source>
        <dbReference type="Proteomes" id="UP000539538"/>
    </source>
</evidence>
<comment type="caution">
    <text evidence="8">The sequence shown here is derived from an EMBL/GenBank/DDBJ whole genome shotgun (WGS) entry which is preliminary data.</text>
</comment>
<protein>
    <recommendedName>
        <fullName evidence="5 7">Arsenate reductase</fullName>
        <ecNumber evidence="4 7">1.20.4.1</ecNumber>
    </recommendedName>
</protein>
<comment type="similarity">
    <text evidence="1 6 7">Belongs to the ArsC family.</text>
</comment>
<dbReference type="GO" id="GO:0008794">
    <property type="term" value="F:arsenate reductase (glutaredoxin) activity"/>
    <property type="evidence" value="ECO:0007669"/>
    <property type="project" value="UniProtKB-EC"/>
</dbReference>
<dbReference type="Gene3D" id="3.40.30.10">
    <property type="entry name" value="Glutaredoxin"/>
    <property type="match status" value="1"/>
</dbReference>
<keyword evidence="3 7" id="KW-0560">Oxidoreductase</keyword>
<keyword evidence="2" id="KW-0059">Arsenical resistance</keyword>
<evidence type="ECO:0000313" key="8">
    <source>
        <dbReference type="EMBL" id="MBB4651386.1"/>
    </source>
</evidence>
<dbReference type="InterPro" id="IPR006659">
    <property type="entry name" value="Arsenate_reductase"/>
</dbReference>
<gene>
    <name evidence="8" type="ORF">GGQ99_003153</name>
</gene>
<comment type="catalytic activity">
    <reaction evidence="7">
        <text>[glutaredoxin]-dithiol + arsenate + glutathione + H(+) = glutathionyl-S-S-[glutaredoxin] + arsenite + H2O</text>
        <dbReference type="Rhea" id="RHEA:22016"/>
        <dbReference type="Rhea" id="RHEA-COMP:10729"/>
        <dbReference type="Rhea" id="RHEA-COMP:17668"/>
        <dbReference type="ChEBI" id="CHEBI:15377"/>
        <dbReference type="ChEBI" id="CHEBI:15378"/>
        <dbReference type="ChEBI" id="CHEBI:29242"/>
        <dbReference type="ChEBI" id="CHEBI:29950"/>
        <dbReference type="ChEBI" id="CHEBI:48597"/>
        <dbReference type="ChEBI" id="CHEBI:57925"/>
        <dbReference type="ChEBI" id="CHEBI:146199"/>
        <dbReference type="EC" id="1.20.4.1"/>
    </reaction>
</comment>